<comment type="caution">
    <text evidence="1">The sequence shown here is derived from an EMBL/GenBank/DDBJ whole genome shotgun (WGS) entry which is preliminary data.</text>
</comment>
<evidence type="ECO:0000313" key="1">
    <source>
        <dbReference type="EMBL" id="KAH9832069.1"/>
    </source>
</evidence>
<reference evidence="1 2" key="1">
    <citation type="journal article" date="2021" name="Environ. Microbiol.">
        <title>Gene family expansions and transcriptome signatures uncover fungal adaptations to wood decay.</title>
        <authorList>
            <person name="Hage H."/>
            <person name="Miyauchi S."/>
            <person name="Viragh M."/>
            <person name="Drula E."/>
            <person name="Min B."/>
            <person name="Chaduli D."/>
            <person name="Navarro D."/>
            <person name="Favel A."/>
            <person name="Norest M."/>
            <person name="Lesage-Meessen L."/>
            <person name="Balint B."/>
            <person name="Merenyi Z."/>
            <person name="de Eugenio L."/>
            <person name="Morin E."/>
            <person name="Martinez A.T."/>
            <person name="Baldrian P."/>
            <person name="Stursova M."/>
            <person name="Martinez M.J."/>
            <person name="Novotny C."/>
            <person name="Magnuson J.K."/>
            <person name="Spatafora J.W."/>
            <person name="Maurice S."/>
            <person name="Pangilinan J."/>
            <person name="Andreopoulos W."/>
            <person name="LaButti K."/>
            <person name="Hundley H."/>
            <person name="Na H."/>
            <person name="Kuo A."/>
            <person name="Barry K."/>
            <person name="Lipzen A."/>
            <person name="Henrissat B."/>
            <person name="Riley R."/>
            <person name="Ahrendt S."/>
            <person name="Nagy L.G."/>
            <person name="Grigoriev I.V."/>
            <person name="Martin F."/>
            <person name="Rosso M.N."/>
        </authorList>
    </citation>
    <scope>NUCLEOTIDE SEQUENCE [LARGE SCALE GENOMIC DNA]</scope>
    <source>
        <strain evidence="1 2">CIRM-BRFM 1785</strain>
    </source>
</reference>
<dbReference type="RefSeq" id="XP_047775115.1">
    <property type="nucleotide sequence ID" value="XM_047920990.1"/>
</dbReference>
<proteinExistence type="predicted"/>
<gene>
    <name evidence="1" type="ORF">C8Q71DRAFT_714717</name>
</gene>
<dbReference type="GeneID" id="72001722"/>
<dbReference type="Proteomes" id="UP000814176">
    <property type="component" value="Unassembled WGS sequence"/>
</dbReference>
<sequence>MRLETIHNDLVGLETDLVNDNYTSGEIAAAIHAAQLTHKDVPLRFICETDILSIVLTRDLEKWESMDWRGISNRLAWKALVNILRQRCAATTFRKADGDEEWSFIDKARTVAKELTVLNRLKVVIPATNRSFNLSGVKISGLSQQLAYRMIRLTYKTRRKSTQRNLESIISGTNDSGEHGVTEEEVWTSLRAREIRKPVADFLWKCIHNAHRCGAFWENIPNYEERATCTHCGNPETMEHIMTLCQAPGRDVVWDLAGSIWRKKQAEWTRPSYDEIMGVGLRRWYTPKMKRRPTAERFWRILISESAYLIWCLRCERVIGHADIPEWTHTEREISARWTSMMNKRLHLDKTMTHRRFGRQALDKKMVTGTWRGTLSDEYALPDDWTNCKWVLVGITSFQRDAHGEG</sequence>
<protein>
    <recommendedName>
        <fullName evidence="3">Reverse transcriptase zinc-binding domain-containing protein</fullName>
    </recommendedName>
</protein>
<accession>A0ABQ8K5U6</accession>
<dbReference type="EMBL" id="JADCUA010000023">
    <property type="protein sequence ID" value="KAH9832069.1"/>
    <property type="molecule type" value="Genomic_DNA"/>
</dbReference>
<keyword evidence="2" id="KW-1185">Reference proteome</keyword>
<organism evidence="1 2">
    <name type="scientific">Rhodofomes roseus</name>
    <dbReference type="NCBI Taxonomy" id="34475"/>
    <lineage>
        <taxon>Eukaryota</taxon>
        <taxon>Fungi</taxon>
        <taxon>Dikarya</taxon>
        <taxon>Basidiomycota</taxon>
        <taxon>Agaricomycotina</taxon>
        <taxon>Agaricomycetes</taxon>
        <taxon>Polyporales</taxon>
        <taxon>Rhodofomes</taxon>
    </lineage>
</organism>
<evidence type="ECO:0000313" key="2">
    <source>
        <dbReference type="Proteomes" id="UP000814176"/>
    </source>
</evidence>
<name>A0ABQ8K5U6_9APHY</name>
<evidence type="ECO:0008006" key="3">
    <source>
        <dbReference type="Google" id="ProtNLM"/>
    </source>
</evidence>